<dbReference type="Pfam" id="PF00126">
    <property type="entry name" value="HTH_1"/>
    <property type="match status" value="1"/>
</dbReference>
<dbReference type="FunFam" id="1.10.10.10:FF:000001">
    <property type="entry name" value="LysR family transcriptional regulator"/>
    <property type="match status" value="1"/>
</dbReference>
<accession>A0A1H0K9N7</accession>
<keyword evidence="7" id="KW-1185">Reference proteome</keyword>
<dbReference type="SUPFAM" id="SSF53850">
    <property type="entry name" value="Periplasmic binding protein-like II"/>
    <property type="match status" value="1"/>
</dbReference>
<evidence type="ECO:0000256" key="3">
    <source>
        <dbReference type="ARBA" id="ARBA00023125"/>
    </source>
</evidence>
<dbReference type="PRINTS" id="PR00039">
    <property type="entry name" value="HTHLYSR"/>
</dbReference>
<evidence type="ECO:0000313" key="6">
    <source>
        <dbReference type="EMBL" id="SDO52604.1"/>
    </source>
</evidence>
<dbReference type="STRING" id="310781.SAMN05216259_110167"/>
<protein>
    <submittedName>
        <fullName evidence="6">DNA-binding transcriptional regulator, LysR family</fullName>
    </submittedName>
</protein>
<dbReference type="GO" id="GO:0003700">
    <property type="term" value="F:DNA-binding transcription factor activity"/>
    <property type="evidence" value="ECO:0007669"/>
    <property type="project" value="InterPro"/>
</dbReference>
<feature type="domain" description="HTH lysR-type" evidence="5">
    <location>
        <begin position="7"/>
        <end position="64"/>
    </location>
</feature>
<dbReference type="InterPro" id="IPR005119">
    <property type="entry name" value="LysR_subst-bd"/>
</dbReference>
<dbReference type="GO" id="GO:0032993">
    <property type="term" value="C:protein-DNA complex"/>
    <property type="evidence" value="ECO:0007669"/>
    <property type="project" value="TreeGrafter"/>
</dbReference>
<sequence length="303" mass="32332">MADNGRVEIRELRAFVAVLEEGGLSAAARRLHVSQSAISQTVQSLERQLGTALLVRDHAGSRATPQGELLAREARLLIEQHDRAVSLVTGQGRRAPGLVRLGVPLEFPSDVLPRTLARLALERPELKVVLRHDSSAAQLAALAAGDLDIALTRDLPGDPAYDAVLVVHETMGAILARSVAAEVETGGKVPLHRLARLEWVGFSRSETPAWHDQVSAILRGHGVTAVVDRSDSRPVTPEVKLAAVAAGTAFGLAAPGWGPPLPDELGWYPLVDDPIIRRTWAVWHADSTSRHIAAVLAALEPGA</sequence>
<organism evidence="6 7">
    <name type="scientific">Actinacidiphila guanduensis</name>
    <dbReference type="NCBI Taxonomy" id="310781"/>
    <lineage>
        <taxon>Bacteria</taxon>
        <taxon>Bacillati</taxon>
        <taxon>Actinomycetota</taxon>
        <taxon>Actinomycetes</taxon>
        <taxon>Kitasatosporales</taxon>
        <taxon>Streptomycetaceae</taxon>
        <taxon>Actinacidiphila</taxon>
    </lineage>
</organism>
<evidence type="ECO:0000259" key="5">
    <source>
        <dbReference type="PROSITE" id="PS50931"/>
    </source>
</evidence>
<evidence type="ECO:0000313" key="7">
    <source>
        <dbReference type="Proteomes" id="UP000199341"/>
    </source>
</evidence>
<gene>
    <name evidence="6" type="ORF">SAMN05216259_110167</name>
</gene>
<name>A0A1H0K9N7_9ACTN</name>
<evidence type="ECO:0000256" key="4">
    <source>
        <dbReference type="ARBA" id="ARBA00023163"/>
    </source>
</evidence>
<dbReference type="InterPro" id="IPR036390">
    <property type="entry name" value="WH_DNA-bd_sf"/>
</dbReference>
<keyword evidence="2" id="KW-0805">Transcription regulation</keyword>
<dbReference type="Pfam" id="PF03466">
    <property type="entry name" value="LysR_substrate"/>
    <property type="match status" value="1"/>
</dbReference>
<reference evidence="6 7" key="1">
    <citation type="submission" date="2016-10" db="EMBL/GenBank/DDBJ databases">
        <authorList>
            <person name="de Groot N.N."/>
        </authorList>
    </citation>
    <scope>NUCLEOTIDE SEQUENCE [LARGE SCALE GENOMIC DNA]</scope>
    <source>
        <strain evidence="6 7">CGMCC 4.2022</strain>
    </source>
</reference>
<keyword evidence="4" id="KW-0804">Transcription</keyword>
<proteinExistence type="inferred from homology"/>
<dbReference type="GO" id="GO:0003677">
    <property type="term" value="F:DNA binding"/>
    <property type="evidence" value="ECO:0007669"/>
    <property type="project" value="UniProtKB-KW"/>
</dbReference>
<dbReference type="Gene3D" id="1.10.10.10">
    <property type="entry name" value="Winged helix-like DNA-binding domain superfamily/Winged helix DNA-binding domain"/>
    <property type="match status" value="1"/>
</dbReference>
<comment type="similarity">
    <text evidence="1">Belongs to the LysR transcriptional regulatory family.</text>
</comment>
<evidence type="ECO:0000256" key="1">
    <source>
        <dbReference type="ARBA" id="ARBA00009437"/>
    </source>
</evidence>
<dbReference type="InterPro" id="IPR000847">
    <property type="entry name" value="LysR_HTH_N"/>
</dbReference>
<dbReference type="PANTHER" id="PTHR30346">
    <property type="entry name" value="TRANSCRIPTIONAL DUAL REGULATOR HCAR-RELATED"/>
    <property type="match status" value="1"/>
</dbReference>
<dbReference type="EMBL" id="FNIE01000010">
    <property type="protein sequence ID" value="SDO52604.1"/>
    <property type="molecule type" value="Genomic_DNA"/>
</dbReference>
<dbReference type="Gene3D" id="3.40.190.10">
    <property type="entry name" value="Periplasmic binding protein-like II"/>
    <property type="match status" value="2"/>
</dbReference>
<evidence type="ECO:0000256" key="2">
    <source>
        <dbReference type="ARBA" id="ARBA00023015"/>
    </source>
</evidence>
<keyword evidence="3 6" id="KW-0238">DNA-binding</keyword>
<dbReference type="SUPFAM" id="SSF46785">
    <property type="entry name" value="Winged helix' DNA-binding domain"/>
    <property type="match status" value="1"/>
</dbReference>
<dbReference type="PROSITE" id="PS50931">
    <property type="entry name" value="HTH_LYSR"/>
    <property type="match status" value="1"/>
</dbReference>
<dbReference type="AlphaFoldDB" id="A0A1H0K9N7"/>
<dbReference type="Proteomes" id="UP000199341">
    <property type="component" value="Unassembled WGS sequence"/>
</dbReference>
<dbReference type="InterPro" id="IPR036388">
    <property type="entry name" value="WH-like_DNA-bd_sf"/>
</dbReference>
<dbReference type="PANTHER" id="PTHR30346:SF17">
    <property type="entry name" value="LYSR FAMILY TRANSCRIPTIONAL REGULATOR"/>
    <property type="match status" value="1"/>
</dbReference>